<proteinExistence type="predicted"/>
<reference evidence="1 2" key="1">
    <citation type="submission" date="2024-07" db="EMBL/GenBank/DDBJ databases">
        <title>Section-level genome sequencing and comparative genomics of Aspergillus sections Usti and Cavernicolus.</title>
        <authorList>
            <consortium name="Lawrence Berkeley National Laboratory"/>
            <person name="Nybo J.L."/>
            <person name="Vesth T.C."/>
            <person name="Theobald S."/>
            <person name="Frisvad J.C."/>
            <person name="Larsen T.O."/>
            <person name="Kjaerboelling I."/>
            <person name="Rothschild-Mancinelli K."/>
            <person name="Lyhne E.K."/>
            <person name="Kogle M.E."/>
            <person name="Barry K."/>
            <person name="Clum A."/>
            <person name="Na H."/>
            <person name="Ledsgaard L."/>
            <person name="Lin J."/>
            <person name="Lipzen A."/>
            <person name="Kuo A."/>
            <person name="Riley R."/>
            <person name="Mondo S."/>
            <person name="LaButti K."/>
            <person name="Haridas S."/>
            <person name="Pangalinan J."/>
            <person name="Salamov A.A."/>
            <person name="Simmons B.A."/>
            <person name="Magnuson J.K."/>
            <person name="Chen J."/>
            <person name="Drula E."/>
            <person name="Henrissat B."/>
            <person name="Wiebenga A."/>
            <person name="Lubbers R.J."/>
            <person name="Gomes A.C."/>
            <person name="Makela M.R."/>
            <person name="Stajich J."/>
            <person name="Grigoriev I.V."/>
            <person name="Mortensen U.H."/>
            <person name="De vries R.P."/>
            <person name="Baker S.E."/>
            <person name="Andersen M.R."/>
        </authorList>
    </citation>
    <scope>NUCLEOTIDE SEQUENCE [LARGE SCALE GENOMIC DNA]</scope>
    <source>
        <strain evidence="1 2">CBS 600.67</strain>
    </source>
</reference>
<evidence type="ECO:0000313" key="2">
    <source>
        <dbReference type="Proteomes" id="UP001610335"/>
    </source>
</evidence>
<accession>A0ABR4HZN3</accession>
<gene>
    <name evidence="1" type="ORF">BDW59DRAFT_174288</name>
</gene>
<dbReference type="EMBL" id="JBFXLS010000066">
    <property type="protein sequence ID" value="KAL2820954.1"/>
    <property type="molecule type" value="Genomic_DNA"/>
</dbReference>
<dbReference type="Pfam" id="PF20174">
    <property type="entry name" value="DUF6540"/>
    <property type="match status" value="1"/>
</dbReference>
<sequence>MASPTQPPKNPRERALAIKKVQEEALARLSLDTLYILLFIRTDPPQPHNFHWGYYFHTSPNGGFKYHAKTLDDGWIPDHSWNSGIFKSDFLCVLIQIASVPQGKHGLLDQVMRSRDGDVNSIPGITCRVWLLVILQALVQQGIVHCGDIDAFQQDCMDFGNQHSDEAANNQQPRPVVRSRVCF</sequence>
<organism evidence="1 2">
    <name type="scientific">Aspergillus cavernicola</name>
    <dbReference type="NCBI Taxonomy" id="176166"/>
    <lineage>
        <taxon>Eukaryota</taxon>
        <taxon>Fungi</taxon>
        <taxon>Dikarya</taxon>
        <taxon>Ascomycota</taxon>
        <taxon>Pezizomycotina</taxon>
        <taxon>Eurotiomycetes</taxon>
        <taxon>Eurotiomycetidae</taxon>
        <taxon>Eurotiales</taxon>
        <taxon>Aspergillaceae</taxon>
        <taxon>Aspergillus</taxon>
        <taxon>Aspergillus subgen. Nidulantes</taxon>
    </lineage>
</organism>
<keyword evidence="2" id="KW-1185">Reference proteome</keyword>
<comment type="caution">
    <text evidence="1">The sequence shown here is derived from an EMBL/GenBank/DDBJ whole genome shotgun (WGS) entry which is preliminary data.</text>
</comment>
<protein>
    <submittedName>
        <fullName evidence="1">Uncharacterized protein</fullName>
    </submittedName>
</protein>
<dbReference type="Proteomes" id="UP001610335">
    <property type="component" value="Unassembled WGS sequence"/>
</dbReference>
<name>A0ABR4HZN3_9EURO</name>
<evidence type="ECO:0000313" key="1">
    <source>
        <dbReference type="EMBL" id="KAL2820954.1"/>
    </source>
</evidence>
<dbReference type="InterPro" id="IPR046670">
    <property type="entry name" value="DUF6540"/>
</dbReference>